<evidence type="ECO:0000313" key="1">
    <source>
        <dbReference type="EMBL" id="KAJ3033906.1"/>
    </source>
</evidence>
<organism evidence="1 2">
    <name type="scientific">Rhizophlyctis rosea</name>
    <dbReference type="NCBI Taxonomy" id="64517"/>
    <lineage>
        <taxon>Eukaryota</taxon>
        <taxon>Fungi</taxon>
        <taxon>Fungi incertae sedis</taxon>
        <taxon>Chytridiomycota</taxon>
        <taxon>Chytridiomycota incertae sedis</taxon>
        <taxon>Chytridiomycetes</taxon>
        <taxon>Rhizophlyctidales</taxon>
        <taxon>Rhizophlyctidaceae</taxon>
        <taxon>Rhizophlyctis</taxon>
    </lineage>
</organism>
<reference evidence="1" key="1">
    <citation type="submission" date="2020-05" db="EMBL/GenBank/DDBJ databases">
        <title>Phylogenomic resolution of chytrid fungi.</title>
        <authorList>
            <person name="Stajich J.E."/>
            <person name="Amses K."/>
            <person name="Simmons R."/>
            <person name="Seto K."/>
            <person name="Myers J."/>
            <person name="Bonds A."/>
            <person name="Quandt C.A."/>
            <person name="Barry K."/>
            <person name="Liu P."/>
            <person name="Grigoriev I."/>
            <person name="Longcore J.E."/>
            <person name="James T.Y."/>
        </authorList>
    </citation>
    <scope>NUCLEOTIDE SEQUENCE</scope>
    <source>
        <strain evidence="1">JEL0318</strain>
    </source>
</reference>
<proteinExistence type="predicted"/>
<sequence>MLTINIINLSQVRFAYHQKPMHNLRVNNLTELTKQLEKAFAPDAAADGVIASRLYFFDSIGRYIDDINLTSQAVPSSDVVYYTTEPKFDVDFAPTVLASAVPLPLLVFKHHEWNDQFFNTLLKGIEPLTDIQNPLSMGVICMILDLMKRAEKGHPSIPNSIIETFFAGKERVVQISDVKLEDQAVPSGSGVMGGSGVLHKDFWKMATILRTELREDLVKDAEPKKFRRGPQGDYRAAFHGSRSKVHFLRGDEGGRSDDLTAFVKKLGKLFNLGSHVMPGWRVEWRELAPSDPKLIQAAEYRVAPGADSGTVSSEYIFVGDAARKNQKKSDEHYK</sequence>
<evidence type="ECO:0000313" key="2">
    <source>
        <dbReference type="Proteomes" id="UP001212841"/>
    </source>
</evidence>
<dbReference type="EMBL" id="JADGJD010002228">
    <property type="protein sequence ID" value="KAJ3033906.1"/>
    <property type="molecule type" value="Genomic_DNA"/>
</dbReference>
<name>A0AAD5WZY2_9FUNG</name>
<comment type="caution">
    <text evidence="1">The sequence shown here is derived from an EMBL/GenBank/DDBJ whole genome shotgun (WGS) entry which is preliminary data.</text>
</comment>
<dbReference type="AlphaFoldDB" id="A0AAD5WZY2"/>
<dbReference type="Proteomes" id="UP001212841">
    <property type="component" value="Unassembled WGS sequence"/>
</dbReference>
<keyword evidence="2" id="KW-1185">Reference proteome</keyword>
<gene>
    <name evidence="1" type="ORF">HK097_004683</name>
</gene>
<protein>
    <submittedName>
        <fullName evidence="1">Uncharacterized protein</fullName>
    </submittedName>
</protein>
<accession>A0AAD5WZY2</accession>